<sequence length="432" mass="51316">MKRQQTCLRVSEDVVADLWKMQKVCDIVKSQDDNQKKLFNNDKFIQEETTSSSYVDAKNCFVQDAYTQFVCDKEEKEIYLKRIERRNEEINDDIDKETKKYDGTLLNCNCEHMTNIDAETLTCLKEENKSNTYNVTNNNNNNNDDDDNDLPYVPELELEEEDDCNCEYTFSEEHFGGRSKNQIEMWKNYDSIRKKLKQNPILNIRNQNHLNAKMNNNSYRENNKYVYNELRSSTSTESLISPETKMKITRSNDRGYLMLLKHSKRINKDSRKMADNFVPPFFRKINIKEDYSDRDYSKRYFCHCQHCNEDTERKLIIDDKFDEDTETNRSRISFSSSTTSLSSYDQDKSSRSYFDDNNYKCRNLSSFRSSTSSCNCNQSSKIEYQRSVRFNPLSSTITYKNNNNKNNNNNNNPCQRILSIMQRRLQNREDFD</sequence>
<proteinExistence type="predicted"/>
<dbReference type="Proteomes" id="UP000694924">
    <property type="component" value="Unplaced"/>
</dbReference>
<keyword evidence="2" id="KW-1185">Reference proteome</keyword>
<feature type="coiled-coil region" evidence="1">
    <location>
        <begin position="73"/>
        <end position="100"/>
    </location>
</feature>
<evidence type="ECO:0000313" key="3">
    <source>
        <dbReference type="RefSeq" id="XP_015178065.1"/>
    </source>
</evidence>
<accession>A0ABM1ICX8</accession>
<keyword evidence="1" id="KW-0175">Coiled coil</keyword>
<reference evidence="3" key="1">
    <citation type="submission" date="2025-08" db="UniProtKB">
        <authorList>
            <consortium name="RefSeq"/>
        </authorList>
    </citation>
    <scope>IDENTIFICATION</scope>
    <source>
        <tissue evidence="3">Whole body</tissue>
    </source>
</reference>
<dbReference type="GeneID" id="107067254"/>
<gene>
    <name evidence="3" type="primary">LOC107067254</name>
</gene>
<evidence type="ECO:0000256" key="1">
    <source>
        <dbReference type="SAM" id="Coils"/>
    </source>
</evidence>
<protein>
    <submittedName>
        <fullName evidence="3">Myb-like protein D</fullName>
    </submittedName>
</protein>
<organism evidence="2 3">
    <name type="scientific">Polistes dominula</name>
    <name type="common">European paper wasp</name>
    <name type="synonym">Vespa dominula</name>
    <dbReference type="NCBI Taxonomy" id="743375"/>
    <lineage>
        <taxon>Eukaryota</taxon>
        <taxon>Metazoa</taxon>
        <taxon>Ecdysozoa</taxon>
        <taxon>Arthropoda</taxon>
        <taxon>Hexapoda</taxon>
        <taxon>Insecta</taxon>
        <taxon>Pterygota</taxon>
        <taxon>Neoptera</taxon>
        <taxon>Endopterygota</taxon>
        <taxon>Hymenoptera</taxon>
        <taxon>Apocrita</taxon>
        <taxon>Aculeata</taxon>
        <taxon>Vespoidea</taxon>
        <taxon>Vespidae</taxon>
        <taxon>Polistinae</taxon>
        <taxon>Polistini</taxon>
        <taxon>Polistes</taxon>
    </lineage>
</organism>
<name>A0ABM1ICX8_POLDO</name>
<dbReference type="RefSeq" id="XP_015178065.1">
    <property type="nucleotide sequence ID" value="XM_015322579.1"/>
</dbReference>
<evidence type="ECO:0000313" key="2">
    <source>
        <dbReference type="Proteomes" id="UP000694924"/>
    </source>
</evidence>